<evidence type="ECO:0000256" key="12">
    <source>
        <dbReference type="SAM" id="Phobius"/>
    </source>
</evidence>
<dbReference type="PANTHER" id="PTHR10106">
    <property type="entry name" value="CYTOCHROME B561-RELATED"/>
    <property type="match status" value="1"/>
</dbReference>
<evidence type="ECO:0000256" key="7">
    <source>
        <dbReference type="ARBA" id="ARBA00022982"/>
    </source>
</evidence>
<keyword evidence="6" id="KW-0479">Metal-binding</keyword>
<feature type="transmembrane region" description="Helical" evidence="12">
    <location>
        <begin position="178"/>
        <end position="201"/>
    </location>
</feature>
<feature type="transmembrane region" description="Helical" evidence="12">
    <location>
        <begin position="145"/>
        <end position="166"/>
    </location>
</feature>
<reference evidence="14 15" key="1">
    <citation type="journal article" date="2024" name="Nat. Commun.">
        <title>Phylogenomics reveals the evolutionary origins of lichenization in chlorophyte algae.</title>
        <authorList>
            <person name="Puginier C."/>
            <person name="Libourel C."/>
            <person name="Otte J."/>
            <person name="Skaloud P."/>
            <person name="Haon M."/>
            <person name="Grisel S."/>
            <person name="Petersen M."/>
            <person name="Berrin J.G."/>
            <person name="Delaux P.M."/>
            <person name="Dal Grande F."/>
            <person name="Keller J."/>
        </authorList>
    </citation>
    <scope>NUCLEOTIDE SEQUENCE [LARGE SCALE GENOMIC DNA]</scope>
    <source>
        <strain evidence="14 15">SAG 2043</strain>
    </source>
</reference>
<evidence type="ECO:0000259" key="13">
    <source>
        <dbReference type="PROSITE" id="PS50939"/>
    </source>
</evidence>
<evidence type="ECO:0000256" key="6">
    <source>
        <dbReference type="ARBA" id="ARBA00022723"/>
    </source>
</evidence>
<dbReference type="PROSITE" id="PS50939">
    <property type="entry name" value="CYTOCHROME_B561"/>
    <property type="match status" value="1"/>
</dbReference>
<dbReference type="GO" id="GO:0046872">
    <property type="term" value="F:metal ion binding"/>
    <property type="evidence" value="ECO:0007669"/>
    <property type="project" value="UniProtKB-KW"/>
</dbReference>
<evidence type="ECO:0000256" key="1">
    <source>
        <dbReference type="ARBA" id="ARBA00001970"/>
    </source>
</evidence>
<keyword evidence="10 12" id="KW-0472">Membrane</keyword>
<feature type="transmembrane region" description="Helical" evidence="12">
    <location>
        <begin position="104"/>
        <end position="125"/>
    </location>
</feature>
<evidence type="ECO:0000256" key="10">
    <source>
        <dbReference type="ARBA" id="ARBA00023136"/>
    </source>
</evidence>
<comment type="caution">
    <text evidence="14">The sequence shown here is derived from an EMBL/GenBank/DDBJ whole genome shotgun (WGS) entry which is preliminary data.</text>
</comment>
<name>A0AAW1Q1Y4_9CHLO</name>
<dbReference type="EMBL" id="JALJOR010000007">
    <property type="protein sequence ID" value="KAK9814792.1"/>
    <property type="molecule type" value="Genomic_DNA"/>
</dbReference>
<dbReference type="InterPro" id="IPR006593">
    <property type="entry name" value="Cyt_b561/ferric_Rdtase_TM"/>
</dbReference>
<feature type="transmembrane region" description="Helical" evidence="12">
    <location>
        <begin position="224"/>
        <end position="243"/>
    </location>
</feature>
<feature type="region of interest" description="Disordered" evidence="11">
    <location>
        <begin position="249"/>
        <end position="284"/>
    </location>
</feature>
<evidence type="ECO:0000256" key="3">
    <source>
        <dbReference type="ARBA" id="ARBA00022448"/>
    </source>
</evidence>
<evidence type="ECO:0000313" key="14">
    <source>
        <dbReference type="EMBL" id="KAK9814792.1"/>
    </source>
</evidence>
<dbReference type="SMART" id="SM00665">
    <property type="entry name" value="B561"/>
    <property type="match status" value="1"/>
</dbReference>
<feature type="domain" description="Cytochrome b561" evidence="13">
    <location>
        <begin position="26"/>
        <end position="246"/>
    </location>
</feature>
<dbReference type="Pfam" id="PF03188">
    <property type="entry name" value="Cytochrom_B561"/>
    <property type="match status" value="1"/>
</dbReference>
<dbReference type="Proteomes" id="UP001489004">
    <property type="component" value="Unassembled WGS sequence"/>
</dbReference>
<dbReference type="AlphaFoldDB" id="A0AAW1Q1Y4"/>
<keyword evidence="4" id="KW-0349">Heme</keyword>
<evidence type="ECO:0000256" key="11">
    <source>
        <dbReference type="SAM" id="MobiDB-lite"/>
    </source>
</evidence>
<organism evidence="14 15">
    <name type="scientific">[Myrmecia] bisecta</name>
    <dbReference type="NCBI Taxonomy" id="41462"/>
    <lineage>
        <taxon>Eukaryota</taxon>
        <taxon>Viridiplantae</taxon>
        <taxon>Chlorophyta</taxon>
        <taxon>core chlorophytes</taxon>
        <taxon>Trebouxiophyceae</taxon>
        <taxon>Trebouxiales</taxon>
        <taxon>Trebouxiaceae</taxon>
        <taxon>Myrmecia</taxon>
    </lineage>
</organism>
<keyword evidence="3" id="KW-0813">Transport</keyword>
<evidence type="ECO:0000256" key="9">
    <source>
        <dbReference type="ARBA" id="ARBA00023004"/>
    </source>
</evidence>
<evidence type="ECO:0000256" key="8">
    <source>
        <dbReference type="ARBA" id="ARBA00022989"/>
    </source>
</evidence>
<keyword evidence="9" id="KW-0408">Iron</keyword>
<evidence type="ECO:0000313" key="15">
    <source>
        <dbReference type="Proteomes" id="UP001489004"/>
    </source>
</evidence>
<dbReference type="GO" id="GO:0016491">
    <property type="term" value="F:oxidoreductase activity"/>
    <property type="evidence" value="ECO:0007669"/>
    <property type="project" value="InterPro"/>
</dbReference>
<protein>
    <recommendedName>
        <fullName evidence="13">Cytochrome b561 domain-containing protein</fullName>
    </recommendedName>
</protein>
<dbReference type="Gene3D" id="1.20.120.1770">
    <property type="match status" value="1"/>
</dbReference>
<proteinExistence type="predicted"/>
<keyword evidence="7" id="KW-0249">Electron transport</keyword>
<accession>A0AAW1Q1Y4</accession>
<feature type="transmembrane region" description="Helical" evidence="12">
    <location>
        <begin position="32"/>
        <end position="52"/>
    </location>
</feature>
<keyword evidence="8 12" id="KW-1133">Transmembrane helix</keyword>
<gene>
    <name evidence="14" type="ORF">WJX72_011556</name>
</gene>
<dbReference type="PANTHER" id="PTHR10106:SF0">
    <property type="entry name" value="LD36721P"/>
    <property type="match status" value="1"/>
</dbReference>
<sequence>MAEEVSDGQPVRLWIGPPGPAALTLLTRLLEVSTFVLVAIWTSSYLGGLGVSPTWTSTTVNDTNRVFNWHPLLMALAFPVFMAEALLAYRVPVVPSLERPQRKVLHGCLHAAALLCMVFAIIAAFQSHNLKEPKAIPNLYSAHSFMGMFTFVTSILQFLLGLYVFAWPKLAIKQRQAIAPLHTFLGKAVFVAGLATMAAGIQEKTTFLQMGKKLTGEALFGAEMRIPAALQLLLIFTGLLVLFHHQPPAANTTPRRPVREGDGSFLDDDSSAASSPGGRDEFDV</sequence>
<evidence type="ECO:0000256" key="5">
    <source>
        <dbReference type="ARBA" id="ARBA00022692"/>
    </source>
</evidence>
<evidence type="ECO:0000256" key="4">
    <source>
        <dbReference type="ARBA" id="ARBA00022617"/>
    </source>
</evidence>
<dbReference type="InterPro" id="IPR043205">
    <property type="entry name" value="CYB561/CYBRD1-like"/>
</dbReference>
<comment type="subcellular location">
    <subcellularLocation>
        <location evidence="2">Membrane</location>
        <topology evidence="2">Multi-pass membrane protein</topology>
    </subcellularLocation>
</comment>
<dbReference type="GO" id="GO:0016020">
    <property type="term" value="C:membrane"/>
    <property type="evidence" value="ECO:0007669"/>
    <property type="project" value="UniProtKB-SubCell"/>
</dbReference>
<keyword evidence="5 12" id="KW-0812">Transmembrane</keyword>
<evidence type="ECO:0000256" key="2">
    <source>
        <dbReference type="ARBA" id="ARBA00004141"/>
    </source>
</evidence>
<keyword evidence="15" id="KW-1185">Reference proteome</keyword>
<comment type="cofactor">
    <cofactor evidence="1">
        <name>heme b</name>
        <dbReference type="ChEBI" id="CHEBI:60344"/>
    </cofactor>
</comment>
<feature type="transmembrane region" description="Helical" evidence="12">
    <location>
        <begin position="72"/>
        <end position="92"/>
    </location>
</feature>